<reference evidence="5 6" key="1">
    <citation type="submission" date="2016-07" db="EMBL/GenBank/DDBJ databases">
        <title>Draft genome of a psychrotolerant acidophile Acidithiobacillus ferrivorans strain YL15.</title>
        <authorList>
            <person name="Peng T."/>
            <person name="Ma L."/>
            <person name="Nan M."/>
            <person name="An N."/>
            <person name="Wang M."/>
            <person name="Qiu G."/>
            <person name="Zeng W."/>
        </authorList>
    </citation>
    <scope>NUCLEOTIDE SEQUENCE [LARGE SCALE GENOMIC DNA]</scope>
    <source>
        <strain evidence="5 6">YL15</strain>
    </source>
</reference>
<dbReference type="GO" id="GO:0003677">
    <property type="term" value="F:DNA binding"/>
    <property type="evidence" value="ECO:0007669"/>
    <property type="project" value="UniProtKB-KW"/>
</dbReference>
<accession>A0A1B9BXX0</accession>
<dbReference type="PANTHER" id="PTHR30408">
    <property type="entry name" value="TYPE-1 RESTRICTION ENZYME ECOKI SPECIFICITY PROTEIN"/>
    <property type="match status" value="1"/>
</dbReference>
<dbReference type="PANTHER" id="PTHR30408:SF13">
    <property type="entry name" value="TYPE I RESTRICTION ENZYME HINDI SPECIFICITY SUBUNIT"/>
    <property type="match status" value="1"/>
</dbReference>
<protein>
    <recommendedName>
        <fullName evidence="4">Type I restriction modification DNA specificity domain-containing protein</fullName>
    </recommendedName>
</protein>
<dbReference type="RefSeq" id="WP_065413518.1">
    <property type="nucleotide sequence ID" value="NZ_MASQ01000093.1"/>
</dbReference>
<dbReference type="GO" id="GO:0009307">
    <property type="term" value="P:DNA restriction-modification system"/>
    <property type="evidence" value="ECO:0007669"/>
    <property type="project" value="UniProtKB-KW"/>
</dbReference>
<dbReference type="Gene3D" id="3.90.220.20">
    <property type="entry name" value="DNA methylase specificity domains"/>
    <property type="match status" value="2"/>
</dbReference>
<evidence type="ECO:0000313" key="5">
    <source>
        <dbReference type="EMBL" id="OCB02566.1"/>
    </source>
</evidence>
<dbReference type="CDD" id="cd17267">
    <property type="entry name" value="RMtype1_S_EcoAO83I-TRD1-CR1_like"/>
    <property type="match status" value="1"/>
</dbReference>
<comment type="caution">
    <text evidence="5">The sequence shown here is derived from an EMBL/GenBank/DDBJ whole genome shotgun (WGS) entry which is preliminary data.</text>
</comment>
<keyword evidence="2" id="KW-0680">Restriction system</keyword>
<dbReference type="CDD" id="cd17282">
    <property type="entry name" value="RMtype1_S_Eco16444ORF1681_TRD1-CR1_like"/>
    <property type="match status" value="1"/>
</dbReference>
<organism evidence="5 6">
    <name type="scientific">Acidithiobacillus ferrivorans</name>
    <dbReference type="NCBI Taxonomy" id="160808"/>
    <lineage>
        <taxon>Bacteria</taxon>
        <taxon>Pseudomonadati</taxon>
        <taxon>Pseudomonadota</taxon>
        <taxon>Acidithiobacillia</taxon>
        <taxon>Acidithiobacillales</taxon>
        <taxon>Acidithiobacillaceae</taxon>
        <taxon>Acidithiobacillus</taxon>
    </lineage>
</organism>
<evidence type="ECO:0000259" key="4">
    <source>
        <dbReference type="Pfam" id="PF01420"/>
    </source>
</evidence>
<feature type="domain" description="Type I restriction modification DNA specificity" evidence="4">
    <location>
        <begin position="207"/>
        <end position="306"/>
    </location>
</feature>
<proteinExistence type="inferred from homology"/>
<dbReference type="InterPro" id="IPR044946">
    <property type="entry name" value="Restrct_endonuc_typeI_TRD_sf"/>
</dbReference>
<dbReference type="Gene3D" id="1.10.287.1120">
    <property type="entry name" value="Bipartite methylase S protein"/>
    <property type="match status" value="1"/>
</dbReference>
<keyword evidence="3" id="KW-0238">DNA-binding</keyword>
<evidence type="ECO:0000256" key="3">
    <source>
        <dbReference type="ARBA" id="ARBA00023125"/>
    </source>
</evidence>
<gene>
    <name evidence="5" type="ORF">BBC27_12595</name>
</gene>
<comment type="similarity">
    <text evidence="1">Belongs to the type-I restriction system S methylase family.</text>
</comment>
<dbReference type="EMBL" id="MASQ01000093">
    <property type="protein sequence ID" value="OCB02566.1"/>
    <property type="molecule type" value="Genomic_DNA"/>
</dbReference>
<dbReference type="Pfam" id="PF01420">
    <property type="entry name" value="Methylase_S"/>
    <property type="match status" value="2"/>
</dbReference>
<name>A0A1B9BXX0_9PROT</name>
<evidence type="ECO:0000256" key="2">
    <source>
        <dbReference type="ARBA" id="ARBA00022747"/>
    </source>
</evidence>
<dbReference type="InterPro" id="IPR052021">
    <property type="entry name" value="Type-I_RS_S_subunit"/>
</dbReference>
<dbReference type="Proteomes" id="UP000093129">
    <property type="component" value="Unassembled WGS sequence"/>
</dbReference>
<feature type="domain" description="Type I restriction modification DNA specificity" evidence="4">
    <location>
        <begin position="19"/>
        <end position="178"/>
    </location>
</feature>
<evidence type="ECO:0000313" key="6">
    <source>
        <dbReference type="Proteomes" id="UP000093129"/>
    </source>
</evidence>
<dbReference type="InterPro" id="IPR000055">
    <property type="entry name" value="Restrct_endonuc_typeI_TRD"/>
</dbReference>
<sequence>MSWTSQTLDQLGYLSRGRSRHRPRDAVHLYGGPYPFIQTGDVKHAGLYVRDYQQTYSEAGLQQSRLWPAGTLCITIAANIADTAILGIDACFPDSVIGFIPDEKKADARFVKYLFDATIQQRIKQFTQGAAQDNLSQEKLLSIDFSVPNVDEQKRIASILSAYDDLIENNRRRIHLLEQAARLLYKEWFVHLRFPGHEHVKIKDGVPDGWEKKQIGELAPFKYGKALKEGDRIPGPYPVYGSSGIVGTHDKALVAGTAIIVGRKGNVGSVYWSNIDFYPIDTVYYIEAENSSLYLYYALLHTQFNSTDVAVPGLNRNYAHSRTVLVPDDKIINLFEQHPEVIHDQIERLVKQRQVLTKARDLLLPRLMNGEVAI</sequence>
<evidence type="ECO:0000256" key="1">
    <source>
        <dbReference type="ARBA" id="ARBA00010923"/>
    </source>
</evidence>
<dbReference type="SUPFAM" id="SSF116734">
    <property type="entry name" value="DNA methylase specificity domain"/>
    <property type="match status" value="2"/>
</dbReference>
<dbReference type="AlphaFoldDB" id="A0A1B9BXX0"/>